<comment type="caution">
    <text evidence="4">The sequence shown here is derived from an EMBL/GenBank/DDBJ whole genome shotgun (WGS) entry which is preliminary data.</text>
</comment>
<evidence type="ECO:0000259" key="3">
    <source>
        <dbReference type="Pfam" id="PF06276"/>
    </source>
</evidence>
<dbReference type="PANTHER" id="PTHR34384:SF6">
    <property type="entry name" value="STAPHYLOFERRIN B SYNTHASE"/>
    <property type="match status" value="1"/>
</dbReference>
<dbReference type="RefSeq" id="WP_018578600.1">
    <property type="nucleotide sequence ID" value="NZ_KB892436.1"/>
</dbReference>
<proteinExistence type="predicted"/>
<dbReference type="eggNOG" id="COG4264">
    <property type="taxonomic scope" value="Bacteria"/>
</dbReference>
<dbReference type="InterPro" id="IPR022770">
    <property type="entry name" value="IucA/IucC-like_C"/>
</dbReference>
<dbReference type="Gene3D" id="1.10.510.40">
    <property type="match status" value="1"/>
</dbReference>
<keyword evidence="5" id="KW-1185">Reference proteome</keyword>
<gene>
    <name evidence="4" type="primary">frgA</name>
    <name evidence="4" type="ORF">Lsha_1851</name>
</gene>
<dbReference type="PATRIC" id="fig|1122169.6.peg.2124"/>
<dbReference type="Proteomes" id="UP000054600">
    <property type="component" value="Unassembled WGS sequence"/>
</dbReference>
<accession>A0A0W0YRJ2</accession>
<feature type="domain" description="Aerobactin siderophore biosynthesis IucA/IucC-like C-terminal" evidence="3">
    <location>
        <begin position="402"/>
        <end position="563"/>
    </location>
</feature>
<dbReference type="InterPro" id="IPR007310">
    <property type="entry name" value="Aerobactin_biosyn_IucA/IucC_N"/>
</dbReference>
<sequence length="580" mass="66662">MALAYGSFHELSHQLRFLLFEIGIGLPQNAIDYFITLAHKETLRRLQHAALSEGLINAPIASHHVHDFIDQLQLKLKKSMPASQFFQWETIRNELDESIANEALAQAYRQCWNNQLANEASPYQSLWSWIKNKLSTHQSLLFLEQWGASGHHYHPSFQAKTGFTRREVLQNSPEFQAKISIHWCALKKDKTCSTADSMLFNTVIAREFPYEYALWQDKLRCNHLSPQDYYPVPVHPWQWRNQLQNLCAEMIDDKSLVLLPHHQTLIPSMSLDTLLSERNPNCCMQLATSVNTPYVKGTQLTDFQPQKAEISNWIEAVLTAENHYGNTLFITRELGNIRLFDQSLPQYQANKFSACLKQNPVQLLAANQKAVPLNSLLMTSPLTKTTLLHEIIKESTLEPLNYFSLYCQNILFSQMHLLLKYGITLNAQLHNTLIVFTDDKPQGLIINNSDFIKIADHPLYKEIARPGSLASSSVNISDLNAIRTLFIQSTLQNNISSLIDSVSHEFQLSVQELWNEVRSVLLSVFEALPKDIDPRLLSWQKHFLLQETWPHLCSFTMRLRSNHAQNVYIKQDNPLYGSNL</sequence>
<dbReference type="AlphaFoldDB" id="A0A0W0YRJ2"/>
<dbReference type="InterPro" id="IPR037455">
    <property type="entry name" value="LucA/IucC-like"/>
</dbReference>
<dbReference type="Pfam" id="PF04183">
    <property type="entry name" value="IucA_IucC"/>
    <property type="match status" value="1"/>
</dbReference>
<name>A0A0W0YRJ2_9GAMM</name>
<dbReference type="Pfam" id="PF06276">
    <property type="entry name" value="FhuF"/>
    <property type="match status" value="1"/>
</dbReference>
<evidence type="ECO:0000259" key="2">
    <source>
        <dbReference type="Pfam" id="PF04183"/>
    </source>
</evidence>
<dbReference type="GO" id="GO:0019290">
    <property type="term" value="P:siderophore biosynthetic process"/>
    <property type="evidence" value="ECO:0007669"/>
    <property type="project" value="InterPro"/>
</dbReference>
<comment type="pathway">
    <text evidence="1">Siderophore biosynthesis.</text>
</comment>
<protein>
    <submittedName>
        <fullName evidence="4">FrgA protein</fullName>
    </submittedName>
</protein>
<dbReference type="PANTHER" id="PTHR34384">
    <property type="entry name" value="L-2,3-DIAMINOPROPANOATE--CITRATE LIGASE"/>
    <property type="match status" value="1"/>
</dbReference>
<reference evidence="4 5" key="1">
    <citation type="submission" date="2015-11" db="EMBL/GenBank/DDBJ databases">
        <title>Genomic analysis of 38 Legionella species identifies large and diverse effector repertoires.</title>
        <authorList>
            <person name="Burstein D."/>
            <person name="Amaro F."/>
            <person name="Zusman T."/>
            <person name="Lifshitz Z."/>
            <person name="Cohen O."/>
            <person name="Gilbert J.A."/>
            <person name="Pupko T."/>
            <person name="Shuman H.A."/>
            <person name="Segal G."/>
        </authorList>
    </citation>
    <scope>NUCLEOTIDE SEQUENCE [LARGE SCALE GENOMIC DNA]</scope>
    <source>
        <strain evidence="4 5">ATCC 49655</strain>
    </source>
</reference>
<dbReference type="EMBL" id="LNYW01000049">
    <property type="protein sequence ID" value="KTD59155.1"/>
    <property type="molecule type" value="Genomic_DNA"/>
</dbReference>
<evidence type="ECO:0000256" key="1">
    <source>
        <dbReference type="ARBA" id="ARBA00004924"/>
    </source>
</evidence>
<dbReference type="GO" id="GO:0016881">
    <property type="term" value="F:acid-amino acid ligase activity"/>
    <property type="evidence" value="ECO:0007669"/>
    <property type="project" value="UniProtKB-ARBA"/>
</dbReference>
<evidence type="ECO:0000313" key="5">
    <source>
        <dbReference type="Proteomes" id="UP000054600"/>
    </source>
</evidence>
<dbReference type="OrthoDB" id="495728at2"/>
<evidence type="ECO:0000313" key="4">
    <source>
        <dbReference type="EMBL" id="KTD59155.1"/>
    </source>
</evidence>
<dbReference type="STRING" id="1122169.Lsha_1851"/>
<feature type="domain" description="Aerobactin siderophore biosynthesis IucA/IucC N-terminal" evidence="2">
    <location>
        <begin position="140"/>
        <end position="377"/>
    </location>
</feature>
<organism evidence="4 5">
    <name type="scientific">Legionella shakespearei DSM 23087</name>
    <dbReference type="NCBI Taxonomy" id="1122169"/>
    <lineage>
        <taxon>Bacteria</taxon>
        <taxon>Pseudomonadati</taxon>
        <taxon>Pseudomonadota</taxon>
        <taxon>Gammaproteobacteria</taxon>
        <taxon>Legionellales</taxon>
        <taxon>Legionellaceae</taxon>
        <taxon>Legionella</taxon>
    </lineage>
</organism>